<dbReference type="InterPro" id="IPR002545">
    <property type="entry name" value="CheW-lke_dom"/>
</dbReference>
<dbReference type="EMBL" id="UIDG01000628">
    <property type="protein sequence ID" value="SUS08556.1"/>
    <property type="molecule type" value="Genomic_DNA"/>
</dbReference>
<dbReference type="Gene3D" id="2.40.50.180">
    <property type="entry name" value="CheA-289, Domain 4"/>
    <property type="match status" value="1"/>
</dbReference>
<evidence type="ECO:0000259" key="2">
    <source>
        <dbReference type="PROSITE" id="PS50851"/>
    </source>
</evidence>
<reference evidence="3" key="1">
    <citation type="submission" date="2018-07" db="EMBL/GenBank/DDBJ databases">
        <authorList>
            <person name="Quirk P.G."/>
            <person name="Krulwich T.A."/>
        </authorList>
    </citation>
    <scope>NUCLEOTIDE SEQUENCE</scope>
</reference>
<dbReference type="Pfam" id="PF01584">
    <property type="entry name" value="CheW"/>
    <property type="match status" value="1"/>
</dbReference>
<dbReference type="PANTHER" id="PTHR22617">
    <property type="entry name" value="CHEMOTAXIS SENSOR HISTIDINE KINASE-RELATED"/>
    <property type="match status" value="1"/>
</dbReference>
<dbReference type="SUPFAM" id="SSF50341">
    <property type="entry name" value="CheW-like"/>
    <property type="match status" value="1"/>
</dbReference>
<feature type="region of interest" description="Disordered" evidence="1">
    <location>
        <begin position="1"/>
        <end position="20"/>
    </location>
</feature>
<evidence type="ECO:0000256" key="1">
    <source>
        <dbReference type="SAM" id="MobiDB-lite"/>
    </source>
</evidence>
<dbReference type="InterPro" id="IPR036061">
    <property type="entry name" value="CheW-like_dom_sf"/>
</dbReference>
<dbReference type="CDD" id="cd00732">
    <property type="entry name" value="CheW"/>
    <property type="match status" value="1"/>
</dbReference>
<dbReference type="GO" id="GO:0007165">
    <property type="term" value="P:signal transduction"/>
    <property type="evidence" value="ECO:0007669"/>
    <property type="project" value="InterPro"/>
</dbReference>
<proteinExistence type="predicted"/>
<dbReference type="InterPro" id="IPR039315">
    <property type="entry name" value="CheW"/>
</dbReference>
<feature type="domain" description="CheW-like" evidence="2">
    <location>
        <begin position="26"/>
        <end position="164"/>
    </location>
</feature>
<gene>
    <name evidence="3" type="ORF">DF3PB_740008</name>
</gene>
<dbReference type="PROSITE" id="PS50851">
    <property type="entry name" value="CHEW"/>
    <property type="match status" value="1"/>
</dbReference>
<name>A0A380TJQ6_9ZZZZ</name>
<feature type="compositionally biased region" description="Basic and acidic residues" evidence="1">
    <location>
        <begin position="1"/>
        <end position="10"/>
    </location>
</feature>
<sequence>MQASRVDGHTGGEQAGSGGGAGVAEAATFVTFMIGGQAFGVPVLVVQDILLPDRIAPIPLAHPAVRGSINVRGKIVTVVDVRARLGLPAGESGERRMGVTVENQGELYALLVDRVGDVLAMPASRFQEKPSSLSAAWAEVATGIYRQNDGLLVTLDVQRLLTLN</sequence>
<feature type="compositionally biased region" description="Gly residues" evidence="1">
    <location>
        <begin position="11"/>
        <end position="20"/>
    </location>
</feature>
<protein>
    <submittedName>
        <fullName evidence="3">Chemotaxis protein CheW</fullName>
    </submittedName>
</protein>
<accession>A0A380TJQ6</accession>
<dbReference type="AlphaFoldDB" id="A0A380TJQ6"/>
<dbReference type="GO" id="GO:0005829">
    <property type="term" value="C:cytosol"/>
    <property type="evidence" value="ECO:0007669"/>
    <property type="project" value="TreeGrafter"/>
</dbReference>
<dbReference type="SMART" id="SM00260">
    <property type="entry name" value="CheW"/>
    <property type="match status" value="1"/>
</dbReference>
<dbReference type="GO" id="GO:0006935">
    <property type="term" value="P:chemotaxis"/>
    <property type="evidence" value="ECO:0007669"/>
    <property type="project" value="InterPro"/>
</dbReference>
<dbReference type="Gene3D" id="2.30.30.40">
    <property type="entry name" value="SH3 Domains"/>
    <property type="match status" value="1"/>
</dbReference>
<evidence type="ECO:0000313" key="3">
    <source>
        <dbReference type="EMBL" id="SUS08556.1"/>
    </source>
</evidence>
<organism evidence="3">
    <name type="scientific">metagenome</name>
    <dbReference type="NCBI Taxonomy" id="256318"/>
    <lineage>
        <taxon>unclassified sequences</taxon>
        <taxon>metagenomes</taxon>
    </lineage>
</organism>
<dbReference type="PANTHER" id="PTHR22617:SF23">
    <property type="entry name" value="CHEMOTAXIS PROTEIN CHEW"/>
    <property type="match status" value="1"/>
</dbReference>